<dbReference type="InterPro" id="IPR050832">
    <property type="entry name" value="Bact_Acetyltransf"/>
</dbReference>
<dbReference type="InterPro" id="IPR000182">
    <property type="entry name" value="GNAT_dom"/>
</dbReference>
<evidence type="ECO:0000256" key="1">
    <source>
        <dbReference type="ARBA" id="ARBA00022679"/>
    </source>
</evidence>
<keyword evidence="5" id="KW-1185">Reference proteome</keyword>
<dbReference type="Gene3D" id="3.40.630.30">
    <property type="match status" value="1"/>
</dbReference>
<dbReference type="CDD" id="cd04301">
    <property type="entry name" value="NAT_SF"/>
    <property type="match status" value="1"/>
</dbReference>
<evidence type="ECO:0000256" key="2">
    <source>
        <dbReference type="ARBA" id="ARBA00023315"/>
    </source>
</evidence>
<reference evidence="4 5" key="1">
    <citation type="submission" date="2015-11" db="EMBL/GenBank/DDBJ databases">
        <title>Exploring the genomic traits of fungus-feeding bacterial genus Collimonas.</title>
        <authorList>
            <person name="Song C."/>
            <person name="Schmidt R."/>
            <person name="de Jager V."/>
            <person name="Krzyzanowska D."/>
            <person name="Jongedijk E."/>
            <person name="Cankar K."/>
            <person name="Beekwilder J."/>
            <person name="van Veen A."/>
            <person name="de Boer W."/>
            <person name="van Veen J.A."/>
            <person name="Garbeva P."/>
        </authorList>
    </citation>
    <scope>NUCLEOTIDE SEQUENCE [LARGE SCALE GENOMIC DNA]</scope>
    <source>
        <strain evidence="4 5">Ter291</strain>
    </source>
</reference>
<evidence type="ECO:0000259" key="3">
    <source>
        <dbReference type="PROSITE" id="PS51186"/>
    </source>
</evidence>
<evidence type="ECO:0000313" key="5">
    <source>
        <dbReference type="Proteomes" id="UP000074914"/>
    </source>
</evidence>
<sequence>MHKKYHIRPALEADAAILCAAERRIAETPGRLVSHPDELKETAYAEKIRALADIGCYLVAEKDGVIVGHAVLEPVASRLSLAHVYTLGSMVVHSGADGQRAGSALMRALLQWVQQQSHIERIELRVREQNTAARRLYEKFGFVLEGRFDKRIKLADGSYLTDLMMAWFAPLPPASSTTPQRPA</sequence>
<dbReference type="Proteomes" id="UP000074914">
    <property type="component" value="Chromosome"/>
</dbReference>
<name>A0ABM5Z3A3_9BURK</name>
<dbReference type="SUPFAM" id="SSF55729">
    <property type="entry name" value="Acyl-CoA N-acyltransferases (Nat)"/>
    <property type="match status" value="1"/>
</dbReference>
<protein>
    <submittedName>
        <fullName evidence="4">Acetyltransferase family protein</fullName>
    </submittedName>
</protein>
<evidence type="ECO:0000313" key="4">
    <source>
        <dbReference type="EMBL" id="AMP13567.1"/>
    </source>
</evidence>
<dbReference type="RefSeq" id="WP_062120447.1">
    <property type="nucleotide sequence ID" value="NZ_CP013236.1"/>
</dbReference>
<dbReference type="PROSITE" id="PS51186">
    <property type="entry name" value="GNAT"/>
    <property type="match status" value="1"/>
</dbReference>
<feature type="domain" description="N-acetyltransferase" evidence="3">
    <location>
        <begin position="5"/>
        <end position="170"/>
    </location>
</feature>
<gene>
    <name evidence="4" type="ORF">CPter291_1290</name>
</gene>
<accession>A0ABM5Z3A3</accession>
<dbReference type="EMBL" id="CP013236">
    <property type="protein sequence ID" value="AMP13567.1"/>
    <property type="molecule type" value="Genomic_DNA"/>
</dbReference>
<organism evidence="4 5">
    <name type="scientific">Collimonas pratensis</name>
    <dbReference type="NCBI Taxonomy" id="279113"/>
    <lineage>
        <taxon>Bacteria</taxon>
        <taxon>Pseudomonadati</taxon>
        <taxon>Pseudomonadota</taxon>
        <taxon>Betaproteobacteria</taxon>
        <taxon>Burkholderiales</taxon>
        <taxon>Oxalobacteraceae</taxon>
        <taxon>Collimonas</taxon>
    </lineage>
</organism>
<dbReference type="InterPro" id="IPR016181">
    <property type="entry name" value="Acyl_CoA_acyltransferase"/>
</dbReference>
<keyword evidence="1" id="KW-0808">Transferase</keyword>
<proteinExistence type="predicted"/>
<dbReference type="PANTHER" id="PTHR43877">
    <property type="entry name" value="AMINOALKYLPHOSPHONATE N-ACETYLTRANSFERASE-RELATED-RELATED"/>
    <property type="match status" value="1"/>
</dbReference>
<dbReference type="Pfam" id="PF00583">
    <property type="entry name" value="Acetyltransf_1"/>
    <property type="match status" value="1"/>
</dbReference>
<keyword evidence="2" id="KW-0012">Acyltransferase</keyword>